<name>A0A3Q2QMZ4_FUNHE</name>
<feature type="compositionally biased region" description="Low complexity" evidence="2">
    <location>
        <begin position="705"/>
        <end position="716"/>
    </location>
</feature>
<dbReference type="Pfam" id="PF24778">
    <property type="entry name" value="Ig-CFAP74_3rd"/>
    <property type="match status" value="1"/>
</dbReference>
<organism evidence="6 7">
    <name type="scientific">Fundulus heteroclitus</name>
    <name type="common">Killifish</name>
    <name type="synonym">Mummichog</name>
    <dbReference type="NCBI Taxonomy" id="8078"/>
    <lineage>
        <taxon>Eukaryota</taxon>
        <taxon>Metazoa</taxon>
        <taxon>Chordata</taxon>
        <taxon>Craniata</taxon>
        <taxon>Vertebrata</taxon>
        <taxon>Euteleostomi</taxon>
        <taxon>Actinopterygii</taxon>
        <taxon>Neopterygii</taxon>
        <taxon>Teleostei</taxon>
        <taxon>Neoteleostei</taxon>
        <taxon>Acanthomorphata</taxon>
        <taxon>Ovalentaria</taxon>
        <taxon>Atherinomorphae</taxon>
        <taxon>Cyprinodontiformes</taxon>
        <taxon>Fundulidae</taxon>
        <taxon>Fundulus</taxon>
    </lineage>
</organism>
<evidence type="ECO:0000259" key="3">
    <source>
        <dbReference type="Pfam" id="PF24770"/>
    </source>
</evidence>
<evidence type="ECO:0000256" key="2">
    <source>
        <dbReference type="SAM" id="MobiDB-lite"/>
    </source>
</evidence>
<keyword evidence="1" id="KW-0175">Coiled coil</keyword>
<evidence type="ECO:0000259" key="5">
    <source>
        <dbReference type="Pfam" id="PF24798"/>
    </source>
</evidence>
<dbReference type="Proteomes" id="UP000265000">
    <property type="component" value="Unplaced"/>
</dbReference>
<feature type="region of interest" description="Disordered" evidence="2">
    <location>
        <begin position="339"/>
        <end position="375"/>
    </location>
</feature>
<reference evidence="6" key="1">
    <citation type="submission" date="2025-08" db="UniProtKB">
        <authorList>
            <consortium name="Ensembl"/>
        </authorList>
    </citation>
    <scope>IDENTIFICATION</scope>
</reference>
<dbReference type="GeneTree" id="ENSGT00900000141054"/>
<dbReference type="InterPro" id="IPR056310">
    <property type="entry name" value="Ig-CFAP74_4th"/>
</dbReference>
<evidence type="ECO:0000313" key="6">
    <source>
        <dbReference type="Ensembl" id="ENSFHEP00000028911.1"/>
    </source>
</evidence>
<feature type="compositionally biased region" description="Polar residues" evidence="2">
    <location>
        <begin position="681"/>
        <end position="702"/>
    </location>
</feature>
<dbReference type="InterPro" id="IPR056307">
    <property type="entry name" value="Ig-CFAP74_3rd"/>
</dbReference>
<feature type="region of interest" description="Disordered" evidence="2">
    <location>
        <begin position="675"/>
        <end position="722"/>
    </location>
</feature>
<feature type="domain" description="CFAP74 third Ig-like" evidence="4">
    <location>
        <begin position="823"/>
        <end position="935"/>
    </location>
</feature>
<feature type="domain" description="CFAP74 second Ig-like" evidence="3">
    <location>
        <begin position="636"/>
        <end position="820"/>
    </location>
</feature>
<feature type="compositionally biased region" description="Basic and acidic residues" evidence="2">
    <location>
        <begin position="352"/>
        <end position="369"/>
    </location>
</feature>
<feature type="coiled-coil region" evidence="1">
    <location>
        <begin position="120"/>
        <end position="238"/>
    </location>
</feature>
<feature type="domain" description="CFAP74 fourth Ig-like" evidence="5">
    <location>
        <begin position="941"/>
        <end position="1035"/>
    </location>
</feature>
<dbReference type="Gene3D" id="2.60.40.10">
    <property type="entry name" value="Immunoglobulins"/>
    <property type="match status" value="5"/>
</dbReference>
<dbReference type="InterPro" id="IPR013783">
    <property type="entry name" value="Ig-like_fold"/>
</dbReference>
<feature type="region of interest" description="Disordered" evidence="2">
    <location>
        <begin position="387"/>
        <end position="409"/>
    </location>
</feature>
<dbReference type="Pfam" id="PF24770">
    <property type="entry name" value="Ig-CFAP74_2"/>
    <property type="match status" value="1"/>
</dbReference>
<dbReference type="PANTHER" id="PTHR22538:SF0">
    <property type="entry name" value="CILIA- AND FLAGELLA-ASSOCIATED PROTEIN 74"/>
    <property type="match status" value="1"/>
</dbReference>
<feature type="region of interest" description="Disordered" evidence="2">
    <location>
        <begin position="1161"/>
        <end position="1200"/>
    </location>
</feature>
<dbReference type="Pfam" id="PF24798">
    <property type="entry name" value="Ig-CFAP74_4th"/>
    <property type="match status" value="1"/>
</dbReference>
<dbReference type="PANTHER" id="PTHR22538">
    <property type="entry name" value="CILIA- AND FLAGELLA-ASSOCIATED PROTEIN 74"/>
    <property type="match status" value="1"/>
</dbReference>
<dbReference type="Ensembl" id="ENSFHET00000018969.1">
    <property type="protein sequence ID" value="ENSFHEP00000028911.1"/>
    <property type="gene ID" value="ENSFHEG00000013289.1"/>
</dbReference>
<evidence type="ECO:0000313" key="7">
    <source>
        <dbReference type="Proteomes" id="UP000265000"/>
    </source>
</evidence>
<evidence type="ECO:0000259" key="4">
    <source>
        <dbReference type="Pfam" id="PF24778"/>
    </source>
</evidence>
<keyword evidence="7" id="KW-1185">Reference proteome</keyword>
<sequence>MDFEDRDSSPKSGSVRCGLVDVLHRSGDATEDFGLDQEACMDEEADLPSDLVWLQDLSEESDSDGDLARGADNGKRRSYAETARIFKLRRNLDQLDTFHRQKEHDVQTAREKLKLCCQNIESWLEQRENLEWGIEQQKAKDTSSVAVFRLRAQHALLCQKLQDEEELRGQIHAELRQQELELNEVEVELGRVSLLRQEVQEEEQLFQVLKAQKAVTRLQQERKASQNQQRKMKLLRAKQAAKLEEGEETECQRKTEEARASQKKAAKYLKQTIKRLHQQAAEKEQQNREFIERRMQAVESLKSNIAANQESLRVRQNRAKKEAQKKEQQERQLQVALEAQGINSIRHMHQKKQLEETKRKQQEFEESQKSKRAGIVAKILQEEQLLKSRRRNQSQPPKPPTNDKFSSLRTRRDMLLSYLDPNPPSLCEETATPLVREFSDISRSSSTCSDSEHPEKTEESVQKCAALENSADSLAEPEFTGLWEQEDKKASTKDMTSVKVDVEKGEPVKASRKLNVASKKILGKELKRAPFTSKPEVVLFKDFEVGKCYKKKIVLTNISYGVSQCRFVRVSDQLMDFISVSFEPPGSLPTGMSCEVQACFQPLLNEDLDGEFQFATPLGPFSVPVRCATKKCSPEVDCQFVDFGSHVVGQTISRTITLKNKGALAGSFSLDTSAHVRPESSRVQMTSQASANTGPETYSEKTTSSDRQSSDSLDSQEVQPKQANLSEELQQMEPESCAEAVSEARLSSDVDAQINQTFLDSCDITLGDVREGELGPFQYIKLEILFTPTIPGETRRDFYVRFSDANTKPIPIQVRGLAVSIPVWVVQPNVDLKICMFDCLYQHSVLIQSRANTALKVTFEVCPEMRKHMEILPKNGFIQAQSTFNAQLKFLPRQSLSKDAENFFDSDTGVLEVPMTVQVAGQVQPAHFTVQAIVTSLELQFDQSELDFGCCSIYHVVRSRVLLTNMSLLPQDFGFVAVPEFIEVQPNDGFGTLLPQETLEIDLMFSPKKAKEYNFQLSCKSEFNRDFLLSCRGVGVRPPLVLSHSLVRFRPTAVGDASTARLYLTNQPKEPTARLTKDATTPDGPRLFCFSLPKDSEISITPSAGRLLPGERCIVQVTFRPGLLEHEIEEEALRQLHHAQLICRKESELNALVEQEMERAISAEGNKGKRPSGNAKNSKVSEEPNTDSLTKSPDPVDVIPGPELYEKARASLLRSFTRRYREYTISCFVSDGDPTETDRQVQPAWSPINTLYLQLECPAEQPPLLVTSNNGTDILDFHQVLVGHKVIKRFTVQNISKDTLDLRSSLLDIHGPFSLLNAMRGLSPGETHTLILAFSPTSEKKCCETLEVQTRKMVLEITLRGEGVLPVVTSSPIGDLLDFGYVLEKDSVSQQVQLANSSVVPVVYRVFLASQSLSSPQHGADRIALLLDGYRGSQTHPAVGTQNHSGLSVFSATPVEGSIAPGQTQDITISFQPDHPSLCYSDKLTIELMNKSKVCVMNLKGAASSHNMYLCGGDPLTVPIESLLPSLIIPHPQLTEAEEKPSIPVLVTLRASCKAGVIGPAVRELQVGCIRSPHTSKKSGEFYWDNVATLQQQGFQLEPVKGSVEAGHRRPVAITWTPQSGHKPFEVVQACAPLTVKSDEISIYKVTLVAFVSSAAE</sequence>
<dbReference type="InterPro" id="IPR056306">
    <property type="entry name" value="Ig-CFAP74_2nd"/>
</dbReference>
<protein>
    <submittedName>
        <fullName evidence="6">Cilia and flagella associated protein 74</fullName>
    </submittedName>
</protein>
<evidence type="ECO:0000256" key="1">
    <source>
        <dbReference type="SAM" id="Coils"/>
    </source>
</evidence>
<dbReference type="Pfam" id="PF24771">
    <property type="entry name" value="Ig_CFAP74_1st"/>
    <property type="match status" value="1"/>
</dbReference>
<accession>A0A3Q2QMZ4</accession>
<dbReference type="STRING" id="8078.ENSFHEP00000028911"/>
<proteinExistence type="predicted"/>
<reference evidence="6" key="2">
    <citation type="submission" date="2025-09" db="UniProtKB">
        <authorList>
            <consortium name="Ensembl"/>
        </authorList>
    </citation>
    <scope>IDENTIFICATION</scope>
</reference>